<reference evidence="1" key="1">
    <citation type="journal article" date="2015" name="Nature">
        <title>Complex archaea that bridge the gap between prokaryotes and eukaryotes.</title>
        <authorList>
            <person name="Spang A."/>
            <person name="Saw J.H."/>
            <person name="Jorgensen S.L."/>
            <person name="Zaremba-Niedzwiedzka K."/>
            <person name="Martijn J."/>
            <person name="Lind A.E."/>
            <person name="van Eijk R."/>
            <person name="Schleper C."/>
            <person name="Guy L."/>
            <person name="Ettema T.J."/>
        </authorList>
    </citation>
    <scope>NUCLEOTIDE SEQUENCE</scope>
</reference>
<protein>
    <submittedName>
        <fullName evidence="1">Uncharacterized protein</fullName>
    </submittedName>
</protein>
<gene>
    <name evidence="1" type="ORF">LCGC14_1330400</name>
</gene>
<sequence>MAWKRRKPDDERLWAVSVTGGVWERTDTIGLAHSECSHCCGLGVIFSPRLSWGGATPCACVYRAIFRICCRRYMRTDRSSWQYRADFYLIAKRELKRSDWDIFKLRYIRGWDWKRCTRALQIDRGLFFHRVYVVQEQLGQVYRELRPYALFPIDKYFTPAARNEMRFVDISRNGRVSRRMQNGNVLCAGAGA</sequence>
<proteinExistence type="predicted"/>
<name>A0A0F9L2R8_9ZZZZ</name>
<evidence type="ECO:0000313" key="1">
    <source>
        <dbReference type="EMBL" id="KKM81381.1"/>
    </source>
</evidence>
<dbReference type="EMBL" id="LAZR01008028">
    <property type="protein sequence ID" value="KKM81381.1"/>
    <property type="molecule type" value="Genomic_DNA"/>
</dbReference>
<dbReference type="AlphaFoldDB" id="A0A0F9L2R8"/>
<accession>A0A0F9L2R8</accession>
<organism evidence="1">
    <name type="scientific">marine sediment metagenome</name>
    <dbReference type="NCBI Taxonomy" id="412755"/>
    <lineage>
        <taxon>unclassified sequences</taxon>
        <taxon>metagenomes</taxon>
        <taxon>ecological metagenomes</taxon>
    </lineage>
</organism>
<comment type="caution">
    <text evidence="1">The sequence shown here is derived from an EMBL/GenBank/DDBJ whole genome shotgun (WGS) entry which is preliminary data.</text>
</comment>